<keyword evidence="4" id="KW-1185">Reference proteome</keyword>
<dbReference type="GO" id="GO:0016020">
    <property type="term" value="C:membrane"/>
    <property type="evidence" value="ECO:0007669"/>
    <property type="project" value="UniProtKB-SubCell"/>
</dbReference>
<keyword evidence="2" id="KW-0472">Membrane</keyword>
<evidence type="ECO:0000256" key="2">
    <source>
        <dbReference type="SAM" id="Phobius"/>
    </source>
</evidence>
<dbReference type="InterPro" id="IPR016833">
    <property type="entry name" value="Put_Na-Bile_cotransptr"/>
</dbReference>
<dbReference type="Pfam" id="PF13593">
    <property type="entry name" value="SBF_like"/>
    <property type="match status" value="1"/>
</dbReference>
<reference evidence="3" key="1">
    <citation type="submission" date="2022-08" db="EMBL/GenBank/DDBJ databases">
        <authorList>
            <person name="Gutierrez-Valencia J."/>
        </authorList>
    </citation>
    <scope>NUCLEOTIDE SEQUENCE</scope>
</reference>
<accession>A0AAV0QFF1</accession>
<comment type="subcellular location">
    <subcellularLocation>
        <location evidence="1">Membrane</location>
        <topology evidence="1">Multi-pass membrane protein</topology>
    </subcellularLocation>
</comment>
<gene>
    <name evidence="3" type="ORF">LITE_LOCUS43135</name>
</gene>
<dbReference type="Gene3D" id="1.20.1530.20">
    <property type="match status" value="1"/>
</dbReference>
<keyword evidence="2" id="KW-1133">Transmembrane helix</keyword>
<evidence type="ECO:0000313" key="3">
    <source>
        <dbReference type="EMBL" id="CAI0544289.1"/>
    </source>
</evidence>
<evidence type="ECO:0000256" key="1">
    <source>
        <dbReference type="ARBA" id="ARBA00004141"/>
    </source>
</evidence>
<comment type="caution">
    <text evidence="3">The sequence shown here is derived from an EMBL/GenBank/DDBJ whole genome shotgun (WGS) entry which is preliminary data.</text>
</comment>
<dbReference type="GO" id="GO:0009941">
    <property type="term" value="C:chloroplast envelope"/>
    <property type="evidence" value="ECO:0007669"/>
    <property type="project" value="TreeGrafter"/>
</dbReference>
<evidence type="ECO:0000313" key="4">
    <source>
        <dbReference type="Proteomes" id="UP001154282"/>
    </source>
</evidence>
<evidence type="ECO:0008006" key="5">
    <source>
        <dbReference type="Google" id="ProtNLM"/>
    </source>
</evidence>
<proteinExistence type="predicted"/>
<sequence>MTRGWPVFHLNLWRFAESPLFQQSGSPLNIPVNWISGKWTVEEFLSLSLAASSLPFRRSTVFSSSMAAITTFAAVRATSIWMTSSPRRERSPQFPAFSPAPRKSLFSGLLLVPAPVSRTVTTLAVERSDAWFFILQGNYDGSRTEQQASIFERISSFSERLLNFAASNFLPLALITAVACGMVNPAPGCYAHKYSLSKFATFGIFFIAGMKLKGEEIAAVAEAWPVGLFGLASILLLGPLVSTLILQMQLAPQEFATGMAVN</sequence>
<feature type="transmembrane region" description="Helical" evidence="2">
    <location>
        <begin position="161"/>
        <end position="183"/>
    </location>
</feature>
<dbReference type="EMBL" id="CAMGYJ010000009">
    <property type="protein sequence ID" value="CAI0544289.1"/>
    <property type="molecule type" value="Genomic_DNA"/>
</dbReference>
<dbReference type="InterPro" id="IPR038770">
    <property type="entry name" value="Na+/solute_symporter_sf"/>
</dbReference>
<dbReference type="PANTHER" id="PTHR18640:SF12">
    <property type="entry name" value="SODIUM_METABOLITE COTRANSPORTER BASS4, CHLOROPLASTIC ISOFORM X1-RELATED"/>
    <property type="match status" value="1"/>
</dbReference>
<dbReference type="Proteomes" id="UP001154282">
    <property type="component" value="Unassembled WGS sequence"/>
</dbReference>
<protein>
    <recommendedName>
        <fullName evidence="5">PIN-like protein</fullName>
    </recommendedName>
</protein>
<dbReference type="PANTHER" id="PTHR18640">
    <property type="entry name" value="SOLUTE CARRIER FAMILY 10 MEMBER 7"/>
    <property type="match status" value="1"/>
</dbReference>
<organism evidence="3 4">
    <name type="scientific">Linum tenue</name>
    <dbReference type="NCBI Taxonomy" id="586396"/>
    <lineage>
        <taxon>Eukaryota</taxon>
        <taxon>Viridiplantae</taxon>
        <taxon>Streptophyta</taxon>
        <taxon>Embryophyta</taxon>
        <taxon>Tracheophyta</taxon>
        <taxon>Spermatophyta</taxon>
        <taxon>Magnoliopsida</taxon>
        <taxon>eudicotyledons</taxon>
        <taxon>Gunneridae</taxon>
        <taxon>Pentapetalae</taxon>
        <taxon>rosids</taxon>
        <taxon>fabids</taxon>
        <taxon>Malpighiales</taxon>
        <taxon>Linaceae</taxon>
        <taxon>Linum</taxon>
    </lineage>
</organism>
<name>A0AAV0QFF1_9ROSI</name>
<keyword evidence="2" id="KW-0812">Transmembrane</keyword>
<dbReference type="AlphaFoldDB" id="A0AAV0QFF1"/>
<feature type="transmembrane region" description="Helical" evidence="2">
    <location>
        <begin position="195"/>
        <end position="212"/>
    </location>
</feature>
<feature type="transmembrane region" description="Helical" evidence="2">
    <location>
        <begin position="224"/>
        <end position="246"/>
    </location>
</feature>